<feature type="non-terminal residue" evidence="1">
    <location>
        <position position="1"/>
    </location>
</feature>
<dbReference type="Pfam" id="PF07103">
    <property type="entry name" value="DUF1365"/>
    <property type="match status" value="1"/>
</dbReference>
<dbReference type="InterPro" id="IPR010775">
    <property type="entry name" value="DUF1365"/>
</dbReference>
<dbReference type="OrthoDB" id="3340520at2759"/>
<organism evidence="1 2">
    <name type="scientific">Rhizodiscina lignyota</name>
    <dbReference type="NCBI Taxonomy" id="1504668"/>
    <lineage>
        <taxon>Eukaryota</taxon>
        <taxon>Fungi</taxon>
        <taxon>Dikarya</taxon>
        <taxon>Ascomycota</taxon>
        <taxon>Pezizomycotina</taxon>
        <taxon>Dothideomycetes</taxon>
        <taxon>Pleosporomycetidae</taxon>
        <taxon>Aulographales</taxon>
        <taxon>Rhizodiscinaceae</taxon>
        <taxon>Rhizodiscina</taxon>
    </lineage>
</organism>
<evidence type="ECO:0000313" key="2">
    <source>
        <dbReference type="Proteomes" id="UP000799772"/>
    </source>
</evidence>
<gene>
    <name evidence="1" type="ORF">NA57DRAFT_25866</name>
</gene>
<comment type="caution">
    <text evidence="1">The sequence shown here is derived from an EMBL/GenBank/DDBJ whole genome shotgun (WGS) entry which is preliminary data.</text>
</comment>
<dbReference type="Proteomes" id="UP000799772">
    <property type="component" value="Unassembled WGS sequence"/>
</dbReference>
<proteinExistence type="predicted"/>
<dbReference type="PANTHER" id="PTHR33973:SF4">
    <property type="entry name" value="OS07G0153300 PROTEIN"/>
    <property type="match status" value="1"/>
</dbReference>
<dbReference type="EMBL" id="ML978136">
    <property type="protein sequence ID" value="KAF2093800.1"/>
    <property type="molecule type" value="Genomic_DNA"/>
</dbReference>
<dbReference type="AlphaFoldDB" id="A0A9P4I2I8"/>
<feature type="non-terminal residue" evidence="1">
    <location>
        <position position="444"/>
    </location>
</feature>
<accession>A0A9P4I2I8</accession>
<evidence type="ECO:0000313" key="1">
    <source>
        <dbReference type="EMBL" id="KAF2093800.1"/>
    </source>
</evidence>
<protein>
    <submittedName>
        <fullName evidence="1">Uncharacterized protein</fullName>
    </submittedName>
</protein>
<sequence>WFHVQASDYLERDNSLPDLESKLRHYLKSQGVHGNEWQYAYLVTAPRFLGYSFNPASFWYLYDQKHVLKKMIIEVNNTFGERRMYLLNHETLDSNEIDSQTDISKLPFKHSWEKDFHVSPFNSRKGSYTLAAEDPFSSGKSTPGHISNTLVLRSSKGHAKIIARLYSDRKAIDPRILGFVETIKFLSRWWWVGLLSFPRILKEAFKLFFSRKLHIWFRPEVLQSSIGRSSTNIEKELETFFRRYIKNTVDNSVVPLRVTYKPAGGPADTFCSGAVSDNKPDSSRYLEIRVLTPAFYSRFVHYSYTSEAFDRESLFTDEKNRTVWISDPELLYLLFPNREQSSDVSSTLHRASRLDSVRWKVHKTLRCSPAPPAYPVMPASPEMRITDIRPSVLSPLDSFVQSSCSDGWLYRRCCTTLFLANRFAFGIPEIVSAVDLGVRILLCI</sequence>
<keyword evidence="2" id="KW-1185">Reference proteome</keyword>
<dbReference type="PANTHER" id="PTHR33973">
    <property type="entry name" value="OS07G0153300 PROTEIN"/>
    <property type="match status" value="1"/>
</dbReference>
<name>A0A9P4I2I8_9PEZI</name>
<reference evidence="1" key="1">
    <citation type="journal article" date="2020" name="Stud. Mycol.">
        <title>101 Dothideomycetes genomes: a test case for predicting lifestyles and emergence of pathogens.</title>
        <authorList>
            <person name="Haridas S."/>
            <person name="Albert R."/>
            <person name="Binder M."/>
            <person name="Bloem J."/>
            <person name="Labutti K."/>
            <person name="Salamov A."/>
            <person name="Andreopoulos B."/>
            <person name="Baker S."/>
            <person name="Barry K."/>
            <person name="Bills G."/>
            <person name="Bluhm B."/>
            <person name="Cannon C."/>
            <person name="Castanera R."/>
            <person name="Culley D."/>
            <person name="Daum C."/>
            <person name="Ezra D."/>
            <person name="Gonzalez J."/>
            <person name="Henrissat B."/>
            <person name="Kuo A."/>
            <person name="Liang C."/>
            <person name="Lipzen A."/>
            <person name="Lutzoni F."/>
            <person name="Magnuson J."/>
            <person name="Mondo S."/>
            <person name="Nolan M."/>
            <person name="Ohm R."/>
            <person name="Pangilinan J."/>
            <person name="Park H.-J."/>
            <person name="Ramirez L."/>
            <person name="Alfaro M."/>
            <person name="Sun H."/>
            <person name="Tritt A."/>
            <person name="Yoshinaga Y."/>
            <person name="Zwiers L.-H."/>
            <person name="Turgeon B."/>
            <person name="Goodwin S."/>
            <person name="Spatafora J."/>
            <person name="Crous P."/>
            <person name="Grigoriev I."/>
        </authorList>
    </citation>
    <scope>NUCLEOTIDE SEQUENCE</scope>
    <source>
        <strain evidence="1">CBS 133067</strain>
    </source>
</reference>